<organism evidence="6 7">
    <name type="scientific">Aquabacterium soli</name>
    <dbReference type="NCBI Taxonomy" id="2493092"/>
    <lineage>
        <taxon>Bacteria</taxon>
        <taxon>Pseudomonadati</taxon>
        <taxon>Pseudomonadota</taxon>
        <taxon>Betaproteobacteria</taxon>
        <taxon>Burkholderiales</taxon>
        <taxon>Aquabacterium</taxon>
    </lineage>
</organism>
<dbReference type="PROSITE" id="PS51257">
    <property type="entry name" value="PROKAR_LIPOPROTEIN"/>
    <property type="match status" value="1"/>
</dbReference>
<dbReference type="Pfam" id="PF01835">
    <property type="entry name" value="MG2"/>
    <property type="match status" value="1"/>
</dbReference>
<dbReference type="InterPro" id="IPR011625">
    <property type="entry name" value="A2M_N_BRD"/>
</dbReference>
<evidence type="ECO:0000256" key="3">
    <source>
        <dbReference type="SAM" id="SignalP"/>
    </source>
</evidence>
<dbReference type="Pfam" id="PF17973">
    <property type="entry name" value="bMG10"/>
    <property type="match status" value="1"/>
</dbReference>
<comment type="caution">
    <text evidence="6">The sequence shown here is derived from an EMBL/GenBank/DDBJ whole genome shotgun (WGS) entry which is preliminary data.</text>
</comment>
<feature type="region of interest" description="Disordered" evidence="2">
    <location>
        <begin position="1481"/>
        <end position="1502"/>
    </location>
</feature>
<dbReference type="InterPro" id="IPR001599">
    <property type="entry name" value="Macroglobln_a2"/>
</dbReference>
<dbReference type="Pfam" id="PF07703">
    <property type="entry name" value="A2M_BRD"/>
    <property type="match status" value="1"/>
</dbReference>
<feature type="chain" id="PRO_5019570868" evidence="3">
    <location>
        <begin position="38"/>
        <end position="2005"/>
    </location>
</feature>
<dbReference type="SMART" id="SM01359">
    <property type="entry name" value="A2M_N_2"/>
    <property type="match status" value="1"/>
</dbReference>
<gene>
    <name evidence="6" type="ORF">EIP75_09045</name>
</gene>
<dbReference type="SMART" id="SM01360">
    <property type="entry name" value="A2M"/>
    <property type="match status" value="1"/>
</dbReference>
<comment type="similarity">
    <text evidence="1">Belongs to the protease inhibitor I39 (alpha-2-macroglobulin) family. Bacterial alpha-2-macroglobulin subfamily.</text>
</comment>
<evidence type="ECO:0000313" key="7">
    <source>
        <dbReference type="Proteomes" id="UP000269265"/>
    </source>
</evidence>
<evidence type="ECO:0000256" key="2">
    <source>
        <dbReference type="SAM" id="MobiDB-lite"/>
    </source>
</evidence>
<keyword evidence="3" id="KW-0732">Signal</keyword>
<dbReference type="Pfam" id="PF11974">
    <property type="entry name" value="bMG3"/>
    <property type="match status" value="1"/>
</dbReference>
<feature type="signal peptide" evidence="3">
    <location>
        <begin position="1"/>
        <end position="37"/>
    </location>
</feature>
<dbReference type="Pfam" id="PF00207">
    <property type="entry name" value="A2M"/>
    <property type="match status" value="1"/>
</dbReference>
<proteinExistence type="inferred from homology"/>
<protein>
    <submittedName>
        <fullName evidence="6">Alpha-2-macroglobulin</fullName>
    </submittedName>
</protein>
<reference evidence="6 7" key="1">
    <citation type="submission" date="2018-12" db="EMBL/GenBank/DDBJ databases">
        <title>The whole draft genome of Aquabacterium sp. SJQ9.</title>
        <authorList>
            <person name="Sun L."/>
            <person name="Gao X."/>
            <person name="Chen W."/>
            <person name="Huang K."/>
        </authorList>
    </citation>
    <scope>NUCLEOTIDE SEQUENCE [LARGE SCALE GENOMIC DNA]</scope>
    <source>
        <strain evidence="6 7">SJQ9</strain>
    </source>
</reference>
<feature type="region of interest" description="Disordered" evidence="2">
    <location>
        <begin position="837"/>
        <end position="872"/>
    </location>
</feature>
<accession>A0A426VCH6</accession>
<dbReference type="PANTHER" id="PTHR40094:SF1">
    <property type="entry name" value="UBIQUITIN DOMAIN-CONTAINING PROTEIN"/>
    <property type="match status" value="1"/>
</dbReference>
<evidence type="ECO:0000259" key="5">
    <source>
        <dbReference type="SMART" id="SM01360"/>
    </source>
</evidence>
<feature type="domain" description="Alpha-2-macroglobulin bait region" evidence="4">
    <location>
        <begin position="1061"/>
        <end position="1244"/>
    </location>
</feature>
<dbReference type="InterPro" id="IPR002890">
    <property type="entry name" value="MG2"/>
</dbReference>
<feature type="compositionally biased region" description="Acidic residues" evidence="2">
    <location>
        <begin position="854"/>
        <end position="863"/>
    </location>
</feature>
<dbReference type="GO" id="GO:0004866">
    <property type="term" value="F:endopeptidase inhibitor activity"/>
    <property type="evidence" value="ECO:0007669"/>
    <property type="project" value="InterPro"/>
</dbReference>
<keyword evidence="7" id="KW-1185">Reference proteome</keyword>
<evidence type="ECO:0000256" key="1">
    <source>
        <dbReference type="ARBA" id="ARBA00010556"/>
    </source>
</evidence>
<evidence type="ECO:0000259" key="4">
    <source>
        <dbReference type="SMART" id="SM01359"/>
    </source>
</evidence>
<feature type="domain" description="Alpha-2-macroglobulin" evidence="5">
    <location>
        <begin position="1302"/>
        <end position="1400"/>
    </location>
</feature>
<dbReference type="EMBL" id="RSED01000006">
    <property type="protein sequence ID" value="RRS04567.1"/>
    <property type="molecule type" value="Genomic_DNA"/>
</dbReference>
<dbReference type="Proteomes" id="UP000269265">
    <property type="component" value="Unassembled WGS sequence"/>
</dbReference>
<dbReference type="InterPro" id="IPR041246">
    <property type="entry name" value="Bact_MG10"/>
</dbReference>
<dbReference type="InterPro" id="IPR021868">
    <property type="entry name" value="Alpha_2_Macroglob_MG3"/>
</dbReference>
<name>A0A426VCH6_9BURK</name>
<dbReference type="InterPro" id="IPR051802">
    <property type="entry name" value="YfhM-like"/>
</dbReference>
<sequence length="2005" mass="219325">MRSGAIFGLTVSLARRPLLACLPGLTALLSCLPAAYAATVVQSTPQGEVTQVRQVVVRFDQAVVPLGDLRQDAPYGLECQGAASKGEGRWINDRQWVYDFEQDLGPGVRCQAKPRTNWRPAVSAAGTWNQPKAFAFQTGGPAVVRVSPSGGEVEEQQHWLFTLNGPALPASLKDKAWCEVEGVGERLPLEVVTGAPREAVLKSRGLKTGDERQLLVRCQRPLPNQAAVRLVWGAGIAAKSLPQAVTRQAQQFDFNVRPAFEVEFSCEREKAQAPCLPLRPLTVRFSAPVPRALAEQVRIERDGSDALKPWFDKDDKRDTVEELTFKAPLPENANLAVVLPAKLKDTADRSVANAHAFPMAVRTGGMPPLAKFATAPFGVVELESDPGQPPLLPITVRHVEADLGIKTLDASKAGLNGKSKTLTQDIDILRWIAKVQKHHETSFSAKELGRPASQWKEWRIERDGNGREIRYETERRIGARELSLLNAEKQTQPLKLPPTDAKDTRPFEVVGIPLPGPGYHVVEVASPRLGASLLAQPAPMYVRTGVLVSNLGVHFKLGRENSLVWVTTLDKARPVPGADVAISNCRGEPLWKGRTDAQGRAVVNQPLAVSRYEGCLVDNGLFVSARKAIDQGPYKGQTDLAFAFTDWNKGVEPWRFNVPTASPEYTNTADEMRVHTVTDRALLRAGETVSMKHFARVETRHGLAALPRERWPASLRIVHTGSGDEITQPLTWRPNGTALSTWAIPQDAKLGVYEVYLRGQGPGSQYGTLAGQFRVEEFRLPLIQARVAGPKDLQVSPAELPLSVQMSFLSGGGFGGAPGRVSALLRERNVHFARYDEFNFEPPRAPRDNAQASNDDDNGDEGDPGQAAGGRLIADKLPLVTDREGNARIVLPKLPPTRRPMAVQAELSFNDPNGEVQTVSTEVALWPSQVVLGLKTGSWASTRGQVKFQALALDTTGKPLPKQDIKVIARVSQHLSTRKRIVGGFYSYDNRTEVKDLGTVCSGQTDARGLLLCEAELDSAGEVELVAQAKDARGNAAEAATTVWVTRHGELWFSQDNDDRMDVLPEKKSYEPGETARLQVRMPYREATVLVTVEREGVIDSRVLTLKGDDPTIELPIPKATSWAPNVFVSVMALRGRVHEVPWYSFFTWGWRKPLAWWDAYWNEGRQYQAPTAMVDLSRPSFKLGVAQLHIGRALHELDVAVTPDKQRYSIRQTVRTKVRVTQGGQPVQGEVAFAAVDEALLALADNPSWKLLDGLLQDRAWGVQTSTAQNEIIGRRHYGRKAIAPGGGGGHSASRELFDTLLLWRGDVALDANGEAVIDVPLNDSLTSFRLVAIAQGPGRLKTSPPQEAFGTGSASVQVSQDLRMLSGLPPLVREGDRFDALFTLRNTTGQPMKVRAELKPAEGNTTPPPTAQEVDVPAQGAREIRWTLTVPAGITALHWQASATTARPGVADRVTLKQQVQPAVPERMLQATLRQLDGPLSLPVQPPADGLTLPTPEGTRARGGVRIEVQPKLTGALPGLRRYFETYPFVCLEQQTSKAVGLKDAALWDSVAKRLPTYLDSDGLALYFPPSAGDAPRGNDRLTAYLLAATHEAGFALPDKPREQMLEGLTAFVQGRVMRESWSPSGRPQTLNLAVRKLAAIEALSRYGRAEPRMLDSVTIEPQIWPTAALIDWLNILQRLDGIPSRDQRLAEAENTLRARLTYAGTTLKFSTEADDFWWWLMDSADANAARLILAVIDRPGWKDELPRLVTGSLGRQRQGAWLTTTANLWGSLALDKFSQRFENVPVTGTTVTQLGGVSLSHNWSAQPQGGGQRLPWPVVPANQRAAITPLTAQQQGTGKPWLTVQALAAIPLKAPLSAGYRVQRQVSIVDGDELKPVPAGPLPRGTLLRVRLVVDAQSDMTWVALNDPIPAGSTVMGSGLGRDSALSTRGETQQGIWPAYVERRFDAYRAYYEWMPKGHHEIDYTVRLNNPGSFQMPPTRIEALYAPDSFGEAPNAVVEVKP</sequence>
<dbReference type="OrthoDB" id="9767116at2"/>
<evidence type="ECO:0000313" key="6">
    <source>
        <dbReference type="EMBL" id="RRS04567.1"/>
    </source>
</evidence>
<dbReference type="PANTHER" id="PTHR40094">
    <property type="entry name" value="ALPHA-2-MACROGLOBULIN HOMOLOG"/>
    <property type="match status" value="1"/>
</dbReference>